<dbReference type="InterPro" id="IPR006076">
    <property type="entry name" value="FAD-dep_OxRdtase"/>
</dbReference>
<comment type="cofactor">
    <cofactor evidence="1 6">
        <name>FAD</name>
        <dbReference type="ChEBI" id="CHEBI:57692"/>
    </cofactor>
</comment>
<evidence type="ECO:0000256" key="5">
    <source>
        <dbReference type="ARBA" id="ARBA00023002"/>
    </source>
</evidence>
<feature type="binding site" evidence="6">
    <location>
        <position position="327"/>
    </location>
    <ligand>
        <name>D-dopa</name>
        <dbReference type="ChEBI" id="CHEBI:149689"/>
    </ligand>
</feature>
<dbReference type="FunCoup" id="A0A168PI57">
    <property type="interactions" value="94"/>
</dbReference>
<proteinExistence type="inferred from homology"/>
<feature type="binding site" evidence="6">
    <location>
        <begin position="43"/>
        <end position="44"/>
    </location>
    <ligand>
        <name>FAD</name>
        <dbReference type="ChEBI" id="CHEBI:57692"/>
    </ligand>
</feature>
<keyword evidence="4 6" id="KW-0274">FAD</keyword>
<dbReference type="PANTHER" id="PTHR11530:SF11">
    <property type="entry name" value="D-ASPARTATE OXIDASE"/>
    <property type="match status" value="1"/>
</dbReference>
<feature type="binding site" evidence="6">
    <location>
        <position position="295"/>
    </location>
    <ligand>
        <name>D-dopa</name>
        <dbReference type="ChEBI" id="CHEBI:149689"/>
    </ligand>
</feature>
<dbReference type="Gene3D" id="3.40.50.720">
    <property type="entry name" value="NAD(P)-binding Rossmann-like Domain"/>
    <property type="match status" value="1"/>
</dbReference>
<evidence type="ECO:0000256" key="1">
    <source>
        <dbReference type="ARBA" id="ARBA00001974"/>
    </source>
</evidence>
<name>A0A168PI57_ABSGL</name>
<feature type="binding site" evidence="6">
    <location>
        <position position="191"/>
    </location>
    <ligand>
        <name>FAD</name>
        <dbReference type="ChEBI" id="CHEBI:57692"/>
    </ligand>
</feature>
<dbReference type="PANTHER" id="PTHR11530">
    <property type="entry name" value="D-AMINO ACID OXIDASE"/>
    <property type="match status" value="1"/>
</dbReference>
<gene>
    <name evidence="8" type="primary">ABSGL_08228.1 scaffold 9741</name>
</gene>
<evidence type="ECO:0000313" key="8">
    <source>
        <dbReference type="EMBL" id="SAM02435.1"/>
    </source>
</evidence>
<dbReference type="GO" id="GO:0003884">
    <property type="term" value="F:D-amino-acid oxidase activity"/>
    <property type="evidence" value="ECO:0007669"/>
    <property type="project" value="InterPro"/>
</dbReference>
<dbReference type="InParanoid" id="A0A168PI57"/>
<accession>A0A168PI57</accession>
<dbReference type="Proteomes" id="UP000078561">
    <property type="component" value="Unassembled WGS sequence"/>
</dbReference>
<dbReference type="PIRSF" id="PIRSF000189">
    <property type="entry name" value="D-aa_oxidase"/>
    <property type="match status" value="1"/>
</dbReference>
<dbReference type="EMBL" id="LT553855">
    <property type="protein sequence ID" value="SAM02435.1"/>
    <property type="molecule type" value="Genomic_DNA"/>
</dbReference>
<evidence type="ECO:0000256" key="3">
    <source>
        <dbReference type="ARBA" id="ARBA00022630"/>
    </source>
</evidence>
<evidence type="ECO:0000256" key="4">
    <source>
        <dbReference type="ARBA" id="ARBA00022827"/>
    </source>
</evidence>
<dbReference type="Gene3D" id="3.30.9.10">
    <property type="entry name" value="D-Amino Acid Oxidase, subunit A, domain 2"/>
    <property type="match status" value="1"/>
</dbReference>
<sequence>MKHIVVVGCGVVGLTTAYILVEKGYHVTIVATWFPGDRGANYTSPYAGAHWRTVATNEQALEQEFDTVAYKKFLHLGRTIPDDTGVMVVPSYDYYDTLTDDTQNPWFKDVVEDFSFISPEHFPHSSTKVGHRYTTVLINSPHYLTWLLRQFVSKGGKLHRQTLNCISEVFDGIDTVGKGERQQVDGVVNCTGLGSLHLGGVKDPCLFPTRGQTVIVKGNHIKKTITCYQNGQISYVIPRADGTIVLGGTAQQHDFNSDVDQATIDTILTQTKALCPELSSKDRPLTILRHAVGFRPSRKGGVRIENERFDLGNGRYVVVTHGYGHGGFGFQSSWGSSALISKLVEKGLSESRL</sequence>
<keyword evidence="3" id="KW-0285">Flavoprotein</keyword>
<protein>
    <recommendedName>
        <fullName evidence="7">FAD dependent oxidoreductase domain-containing protein</fullName>
    </recommendedName>
</protein>
<comment type="similarity">
    <text evidence="2">Belongs to the DAMOX/DASOX family.</text>
</comment>
<dbReference type="AlphaFoldDB" id="A0A168PI57"/>
<dbReference type="SUPFAM" id="SSF51971">
    <property type="entry name" value="Nucleotide-binding domain"/>
    <property type="match status" value="1"/>
</dbReference>
<evidence type="ECO:0000259" key="7">
    <source>
        <dbReference type="Pfam" id="PF01266"/>
    </source>
</evidence>
<dbReference type="STRING" id="4829.A0A168PI57"/>
<evidence type="ECO:0000256" key="2">
    <source>
        <dbReference type="ARBA" id="ARBA00006730"/>
    </source>
</evidence>
<evidence type="ECO:0000256" key="6">
    <source>
        <dbReference type="PIRSR" id="PIRSR000189-1"/>
    </source>
</evidence>
<dbReference type="OrthoDB" id="2015447at2759"/>
<dbReference type="GO" id="GO:0005737">
    <property type="term" value="C:cytoplasm"/>
    <property type="evidence" value="ECO:0007669"/>
    <property type="project" value="TreeGrafter"/>
</dbReference>
<dbReference type="GO" id="GO:0019478">
    <property type="term" value="P:D-amino acid catabolic process"/>
    <property type="evidence" value="ECO:0007669"/>
    <property type="project" value="TreeGrafter"/>
</dbReference>
<evidence type="ECO:0000313" key="9">
    <source>
        <dbReference type="Proteomes" id="UP000078561"/>
    </source>
</evidence>
<dbReference type="OMA" id="VYLQWLQ"/>
<reference evidence="8" key="1">
    <citation type="submission" date="2016-04" db="EMBL/GenBank/DDBJ databases">
        <authorList>
            <person name="Evans L.H."/>
            <person name="Alamgir A."/>
            <person name="Owens N."/>
            <person name="Weber N.D."/>
            <person name="Virtaneva K."/>
            <person name="Barbian K."/>
            <person name="Babar A."/>
            <person name="Rosenke K."/>
        </authorList>
    </citation>
    <scope>NUCLEOTIDE SEQUENCE [LARGE SCALE GENOMIC DNA]</scope>
    <source>
        <strain evidence="8">CBS 101.48</strain>
    </source>
</reference>
<organism evidence="8">
    <name type="scientific">Absidia glauca</name>
    <name type="common">Pin mould</name>
    <dbReference type="NCBI Taxonomy" id="4829"/>
    <lineage>
        <taxon>Eukaryota</taxon>
        <taxon>Fungi</taxon>
        <taxon>Fungi incertae sedis</taxon>
        <taxon>Mucoromycota</taxon>
        <taxon>Mucoromycotina</taxon>
        <taxon>Mucoromycetes</taxon>
        <taxon>Mucorales</taxon>
        <taxon>Cunninghamellaceae</taxon>
        <taxon>Absidia</taxon>
    </lineage>
</organism>
<keyword evidence="9" id="KW-1185">Reference proteome</keyword>
<dbReference type="InterPro" id="IPR023209">
    <property type="entry name" value="DAO"/>
</dbReference>
<dbReference type="Pfam" id="PF01266">
    <property type="entry name" value="DAO"/>
    <property type="match status" value="1"/>
</dbReference>
<dbReference type="GO" id="GO:0071949">
    <property type="term" value="F:FAD binding"/>
    <property type="evidence" value="ECO:0007669"/>
    <property type="project" value="InterPro"/>
</dbReference>
<feature type="domain" description="FAD dependent oxidoreductase" evidence="7">
    <location>
        <begin position="4"/>
        <end position="342"/>
    </location>
</feature>
<keyword evidence="5" id="KW-0560">Oxidoreductase</keyword>
<dbReference type="SUPFAM" id="SSF54373">
    <property type="entry name" value="FAD-linked reductases, C-terminal domain"/>
    <property type="match status" value="1"/>
</dbReference>